<gene>
    <name evidence="1" type="ORF">KDU71_14810</name>
</gene>
<dbReference type="SUPFAM" id="SSF53448">
    <property type="entry name" value="Nucleotide-diphospho-sugar transferases"/>
    <property type="match status" value="1"/>
</dbReference>
<sequence>MELAPVILFCFNRPKHTTATLEALKACRLASETNLYVYSDGPRNEEEAYLVNEVRSVLQGVKGFKSVTISQRKFNMGLASSIISGVTEVIQKHGKVIVLEDDLVCADSFLENQNKMLDYFEDHQQIFSTSAYSPPIKYPANFADDLYLFPRTSSYGWGTWRDRWESVDWSMEGFNEFIQSKAQRRHFNKGGIDLTPMLLHQKVGKIDSWSIRFSYAASLQNSLCVYPKESMLQHIGTDGSGTHSTSSSCYGHTSNNKVIHIEHFPKEHEAIAKRVRKFWANSLIRQLINFYKRMAYISLLKL</sequence>
<evidence type="ECO:0000313" key="1">
    <source>
        <dbReference type="EMBL" id="MBR8536843.1"/>
    </source>
</evidence>
<comment type="caution">
    <text evidence="1">The sequence shown here is derived from an EMBL/GenBank/DDBJ whole genome shotgun (WGS) entry which is preliminary data.</text>
</comment>
<evidence type="ECO:0000313" key="2">
    <source>
        <dbReference type="Proteomes" id="UP000679220"/>
    </source>
</evidence>
<reference evidence="1" key="2">
    <citation type="submission" date="2021-04" db="EMBL/GenBank/DDBJ databases">
        <authorList>
            <person name="Zhang T."/>
            <person name="Zhang Y."/>
            <person name="Lu D."/>
            <person name="Zuo D."/>
            <person name="Du Z."/>
        </authorList>
    </citation>
    <scope>NUCLEOTIDE SEQUENCE</scope>
    <source>
        <strain evidence="1">JR1</strain>
    </source>
</reference>
<keyword evidence="1" id="KW-0328">Glycosyltransferase</keyword>
<name>A0A941F6G9_9BACT</name>
<reference evidence="1" key="1">
    <citation type="journal article" date="2018" name="Int. J. Syst. Evol. Microbiol.">
        <title>Carboxylicivirga sediminis sp. nov., isolated from coastal sediment.</title>
        <authorList>
            <person name="Wang F.Q."/>
            <person name="Ren L.H."/>
            <person name="Zou R.J."/>
            <person name="Sun Y.Z."/>
            <person name="Liu X.J."/>
            <person name="Jiang F."/>
            <person name="Liu L.J."/>
        </authorList>
    </citation>
    <scope>NUCLEOTIDE SEQUENCE</scope>
    <source>
        <strain evidence="1">JR1</strain>
    </source>
</reference>
<dbReference type="AlphaFoldDB" id="A0A941F6G9"/>
<dbReference type="EC" id="2.4.-.-" evidence="1"/>
<dbReference type="Proteomes" id="UP000679220">
    <property type="component" value="Unassembled WGS sequence"/>
</dbReference>
<proteinExistence type="predicted"/>
<accession>A0A941F6G9</accession>
<dbReference type="EMBL" id="JAGTAR010000023">
    <property type="protein sequence ID" value="MBR8536843.1"/>
    <property type="molecule type" value="Genomic_DNA"/>
</dbReference>
<keyword evidence="2" id="KW-1185">Reference proteome</keyword>
<dbReference type="GO" id="GO:0016757">
    <property type="term" value="F:glycosyltransferase activity"/>
    <property type="evidence" value="ECO:0007669"/>
    <property type="project" value="UniProtKB-KW"/>
</dbReference>
<dbReference type="RefSeq" id="WP_212191871.1">
    <property type="nucleotide sequence ID" value="NZ_JAGTAR010000023.1"/>
</dbReference>
<protein>
    <submittedName>
        <fullName evidence="1">Glycosyltransferase</fullName>
        <ecNumber evidence="1">2.4.-.-</ecNumber>
    </submittedName>
</protein>
<keyword evidence="1" id="KW-0808">Transferase</keyword>
<dbReference type="InterPro" id="IPR029044">
    <property type="entry name" value="Nucleotide-diphossugar_trans"/>
</dbReference>
<organism evidence="1 2">
    <name type="scientific">Carboxylicivirga sediminis</name>
    <dbReference type="NCBI Taxonomy" id="2006564"/>
    <lineage>
        <taxon>Bacteria</taxon>
        <taxon>Pseudomonadati</taxon>
        <taxon>Bacteroidota</taxon>
        <taxon>Bacteroidia</taxon>
        <taxon>Marinilabiliales</taxon>
        <taxon>Marinilabiliaceae</taxon>
        <taxon>Carboxylicivirga</taxon>
    </lineage>
</organism>
<dbReference type="Gene3D" id="3.90.550.10">
    <property type="entry name" value="Spore Coat Polysaccharide Biosynthesis Protein SpsA, Chain A"/>
    <property type="match status" value="1"/>
</dbReference>